<dbReference type="PANTHER" id="PTHR45950">
    <property type="entry name" value="HOMEOBOX-LEUCINE ZIPPER PROTEIN ATHB-14"/>
    <property type="match status" value="1"/>
</dbReference>
<dbReference type="AlphaFoldDB" id="A0ABD1MCU7"/>
<organism evidence="1 2">
    <name type="scientific">Flemingia macrophylla</name>
    <dbReference type="NCBI Taxonomy" id="520843"/>
    <lineage>
        <taxon>Eukaryota</taxon>
        <taxon>Viridiplantae</taxon>
        <taxon>Streptophyta</taxon>
        <taxon>Embryophyta</taxon>
        <taxon>Tracheophyta</taxon>
        <taxon>Spermatophyta</taxon>
        <taxon>Magnoliopsida</taxon>
        <taxon>eudicotyledons</taxon>
        <taxon>Gunneridae</taxon>
        <taxon>Pentapetalae</taxon>
        <taxon>rosids</taxon>
        <taxon>fabids</taxon>
        <taxon>Fabales</taxon>
        <taxon>Fabaceae</taxon>
        <taxon>Papilionoideae</taxon>
        <taxon>50 kb inversion clade</taxon>
        <taxon>NPAAA clade</taxon>
        <taxon>indigoferoid/millettioid clade</taxon>
        <taxon>Phaseoleae</taxon>
        <taxon>Flemingia</taxon>
    </lineage>
</organism>
<dbReference type="Proteomes" id="UP001603857">
    <property type="component" value="Unassembled WGS sequence"/>
</dbReference>
<dbReference type="InterPro" id="IPR044830">
    <property type="entry name" value="HD-Zip_III"/>
</dbReference>
<reference evidence="1 2" key="1">
    <citation type="submission" date="2024-08" db="EMBL/GenBank/DDBJ databases">
        <title>Insights into the chromosomal genome structure of Flemingia macrophylla.</title>
        <authorList>
            <person name="Ding Y."/>
            <person name="Zhao Y."/>
            <person name="Bi W."/>
            <person name="Wu M."/>
            <person name="Zhao G."/>
            <person name="Gong Y."/>
            <person name="Li W."/>
            <person name="Zhang P."/>
        </authorList>
    </citation>
    <scope>NUCLEOTIDE SEQUENCE [LARGE SCALE GENOMIC DNA]</scope>
    <source>
        <strain evidence="1">DYQJB</strain>
        <tissue evidence="1">Leaf</tissue>
    </source>
</reference>
<comment type="caution">
    <text evidence="1">The sequence shown here is derived from an EMBL/GenBank/DDBJ whole genome shotgun (WGS) entry which is preliminary data.</text>
</comment>
<sequence>MEISAQAVLEMTLSGSGSFSPIVLLYAPTTLAPARDFWLLRYTSVLQDGSLVPWSVPEVLRPLYESSTCFGSKTTMVALRRLRQISHEVSRLMLLGWRRRPAALRALSRD</sequence>
<gene>
    <name evidence="1" type="ORF">Fmac_014822</name>
</gene>
<accession>A0ABD1MCU7</accession>
<keyword evidence="2" id="KW-1185">Reference proteome</keyword>
<name>A0ABD1MCU7_9FABA</name>
<protein>
    <submittedName>
        <fullName evidence="1">Uncharacterized protein</fullName>
    </submittedName>
</protein>
<evidence type="ECO:0000313" key="1">
    <source>
        <dbReference type="EMBL" id="KAL2333609.1"/>
    </source>
</evidence>
<proteinExistence type="predicted"/>
<dbReference type="PANTHER" id="PTHR45950:SF1">
    <property type="entry name" value="HOMEOBOX-LEUCINE ZIPPER PROTEIN ATHB-15"/>
    <property type="match status" value="1"/>
</dbReference>
<dbReference type="EMBL" id="JBGMDY010000005">
    <property type="protein sequence ID" value="KAL2333609.1"/>
    <property type="molecule type" value="Genomic_DNA"/>
</dbReference>
<evidence type="ECO:0000313" key="2">
    <source>
        <dbReference type="Proteomes" id="UP001603857"/>
    </source>
</evidence>